<evidence type="ECO:0000313" key="1">
    <source>
        <dbReference type="EMBL" id="OLQ81666.1"/>
    </source>
</evidence>
<sequence length="126" mass="13877">MSLPPIVAAKIVVDITKVFFDYAKCVEQEKTKRLKIAAALEVQIKTIQAQEKVFSDYLDKAFAEREKLYKSVESAVQQAVSMQDHVMLKLCLEFKISVYNKDALQSTSSLLGVGSTGLLGESGSLS</sequence>
<name>A0A1Q9H1X0_9GAMM</name>
<proteinExistence type="predicted"/>
<evidence type="ECO:0000313" key="2">
    <source>
        <dbReference type="Proteomes" id="UP000186905"/>
    </source>
</evidence>
<protein>
    <submittedName>
        <fullName evidence="1">Uncharacterized protein</fullName>
    </submittedName>
</protein>
<dbReference type="OrthoDB" id="456914at2"/>
<reference evidence="1 2" key="1">
    <citation type="submission" date="2016-09" db="EMBL/GenBank/DDBJ databases">
        <title>Photobacterium proteolyticum sp. nov. a protease producing bacterium isolated from ocean sediments of Laizhou Bay.</title>
        <authorList>
            <person name="Li Y."/>
        </authorList>
    </citation>
    <scope>NUCLEOTIDE SEQUENCE [LARGE SCALE GENOMIC DNA]</scope>
    <source>
        <strain evidence="1 2">13-12</strain>
    </source>
</reference>
<accession>A0A1Q9H1X0</accession>
<organism evidence="1 2">
    <name type="scientific">Photobacterium proteolyticum</name>
    <dbReference type="NCBI Taxonomy" id="1903952"/>
    <lineage>
        <taxon>Bacteria</taxon>
        <taxon>Pseudomonadati</taxon>
        <taxon>Pseudomonadota</taxon>
        <taxon>Gammaproteobacteria</taxon>
        <taxon>Vibrionales</taxon>
        <taxon>Vibrionaceae</taxon>
        <taxon>Photobacterium</taxon>
    </lineage>
</organism>
<gene>
    <name evidence="1" type="ORF">BIT28_14175</name>
</gene>
<comment type="caution">
    <text evidence="1">The sequence shown here is derived from an EMBL/GenBank/DDBJ whole genome shotgun (WGS) entry which is preliminary data.</text>
</comment>
<dbReference type="EMBL" id="MJIL01000036">
    <property type="protein sequence ID" value="OLQ81666.1"/>
    <property type="molecule type" value="Genomic_DNA"/>
</dbReference>
<dbReference type="AlphaFoldDB" id="A0A1Q9H1X0"/>
<dbReference type="RefSeq" id="WP_075761736.1">
    <property type="nucleotide sequence ID" value="NZ_MJIL01000036.1"/>
</dbReference>
<keyword evidence="2" id="KW-1185">Reference proteome</keyword>
<dbReference type="STRING" id="1903952.BIT28_14175"/>
<dbReference type="Proteomes" id="UP000186905">
    <property type="component" value="Unassembled WGS sequence"/>
</dbReference>